<organism evidence="10 11">
    <name type="scientific">Melanomma pulvis-pyrius CBS 109.77</name>
    <dbReference type="NCBI Taxonomy" id="1314802"/>
    <lineage>
        <taxon>Eukaryota</taxon>
        <taxon>Fungi</taxon>
        <taxon>Dikarya</taxon>
        <taxon>Ascomycota</taxon>
        <taxon>Pezizomycotina</taxon>
        <taxon>Dothideomycetes</taxon>
        <taxon>Pleosporomycetidae</taxon>
        <taxon>Pleosporales</taxon>
        <taxon>Melanommataceae</taxon>
        <taxon>Melanomma</taxon>
    </lineage>
</organism>
<reference evidence="10" key="1">
    <citation type="journal article" date="2020" name="Stud. Mycol.">
        <title>101 Dothideomycetes genomes: a test case for predicting lifestyles and emergence of pathogens.</title>
        <authorList>
            <person name="Haridas S."/>
            <person name="Albert R."/>
            <person name="Binder M."/>
            <person name="Bloem J."/>
            <person name="Labutti K."/>
            <person name="Salamov A."/>
            <person name="Andreopoulos B."/>
            <person name="Baker S."/>
            <person name="Barry K."/>
            <person name="Bills G."/>
            <person name="Bluhm B."/>
            <person name="Cannon C."/>
            <person name="Castanera R."/>
            <person name="Culley D."/>
            <person name="Daum C."/>
            <person name="Ezra D."/>
            <person name="Gonzalez J."/>
            <person name="Henrissat B."/>
            <person name="Kuo A."/>
            <person name="Liang C."/>
            <person name="Lipzen A."/>
            <person name="Lutzoni F."/>
            <person name="Magnuson J."/>
            <person name="Mondo S."/>
            <person name="Nolan M."/>
            <person name="Ohm R."/>
            <person name="Pangilinan J."/>
            <person name="Park H.-J."/>
            <person name="Ramirez L."/>
            <person name="Alfaro M."/>
            <person name="Sun H."/>
            <person name="Tritt A."/>
            <person name="Yoshinaga Y."/>
            <person name="Zwiers L.-H."/>
            <person name="Turgeon B."/>
            <person name="Goodwin S."/>
            <person name="Spatafora J."/>
            <person name="Crous P."/>
            <person name="Grigoriev I."/>
        </authorList>
    </citation>
    <scope>NUCLEOTIDE SEQUENCE</scope>
    <source>
        <strain evidence="10">CBS 109.77</strain>
    </source>
</reference>
<dbReference type="GO" id="GO:0047596">
    <property type="term" value="F:6-methylsalicylate decarboxylase activity"/>
    <property type="evidence" value="ECO:0007669"/>
    <property type="project" value="UniProtKB-EC"/>
</dbReference>
<dbReference type="AlphaFoldDB" id="A0A6A6WX89"/>
<dbReference type="GO" id="GO:0046872">
    <property type="term" value="F:metal ion binding"/>
    <property type="evidence" value="ECO:0007669"/>
    <property type="project" value="UniProtKB-KW"/>
</dbReference>
<dbReference type="InterPro" id="IPR032466">
    <property type="entry name" value="Metal_Hydrolase"/>
</dbReference>
<dbReference type="Pfam" id="PF04909">
    <property type="entry name" value="Amidohydro_2"/>
    <property type="match status" value="1"/>
</dbReference>
<dbReference type="OrthoDB" id="2832284at2759"/>
<evidence type="ECO:0000256" key="3">
    <source>
        <dbReference type="ARBA" id="ARBA00022793"/>
    </source>
</evidence>
<keyword evidence="11" id="KW-1185">Reference proteome</keyword>
<gene>
    <name evidence="10" type="ORF">K505DRAFT_342005</name>
</gene>
<dbReference type="SUPFAM" id="SSF51556">
    <property type="entry name" value="Metallo-dependent hydrolases"/>
    <property type="match status" value="1"/>
</dbReference>
<accession>A0A6A6WX89</accession>
<evidence type="ECO:0000256" key="6">
    <source>
        <dbReference type="ARBA" id="ARBA00036832"/>
    </source>
</evidence>
<evidence type="ECO:0000256" key="7">
    <source>
        <dbReference type="ARBA" id="ARBA00038889"/>
    </source>
</evidence>
<dbReference type="InterPro" id="IPR006680">
    <property type="entry name" value="Amidohydro-rel"/>
</dbReference>
<evidence type="ECO:0000313" key="10">
    <source>
        <dbReference type="EMBL" id="KAF2788528.1"/>
    </source>
</evidence>
<keyword evidence="4" id="KW-0862">Zinc</keyword>
<dbReference type="PANTHER" id="PTHR21240">
    <property type="entry name" value="2-AMINO-3-CARBOXYLMUCONATE-6-SEMIALDEHYDE DECARBOXYLASE"/>
    <property type="match status" value="1"/>
</dbReference>
<feature type="domain" description="Amidohydrolase-related" evidence="9">
    <location>
        <begin position="9"/>
        <end position="314"/>
    </location>
</feature>
<keyword evidence="5 8" id="KW-0456">Lyase</keyword>
<dbReference type="Proteomes" id="UP000799757">
    <property type="component" value="Unassembled WGS sequence"/>
</dbReference>
<dbReference type="Gene3D" id="3.20.20.140">
    <property type="entry name" value="Metal-dependent hydrolases"/>
    <property type="match status" value="1"/>
</dbReference>
<protein>
    <recommendedName>
        <fullName evidence="7">6-methylsalicylate decarboxylase</fullName>
        <ecNumber evidence="7">4.1.1.52</ecNumber>
    </recommendedName>
</protein>
<evidence type="ECO:0000256" key="4">
    <source>
        <dbReference type="ARBA" id="ARBA00022833"/>
    </source>
</evidence>
<dbReference type="GO" id="GO:0019748">
    <property type="term" value="P:secondary metabolic process"/>
    <property type="evidence" value="ECO:0007669"/>
    <property type="project" value="TreeGrafter"/>
</dbReference>
<dbReference type="EMBL" id="MU002208">
    <property type="protein sequence ID" value="KAF2788528.1"/>
    <property type="molecule type" value="Genomic_DNA"/>
</dbReference>
<keyword evidence="3 8" id="KW-0210">Decarboxylase</keyword>
<dbReference type="PANTHER" id="PTHR21240:SF29">
    <property type="entry name" value="AMIDOHYDROLASE-RELATED DOMAIN-CONTAINING PROTEIN"/>
    <property type="match status" value="1"/>
</dbReference>
<proteinExistence type="inferred from homology"/>
<dbReference type="GO" id="GO:0005829">
    <property type="term" value="C:cytosol"/>
    <property type="evidence" value="ECO:0007669"/>
    <property type="project" value="TreeGrafter"/>
</dbReference>
<evidence type="ECO:0000256" key="5">
    <source>
        <dbReference type="ARBA" id="ARBA00023239"/>
    </source>
</evidence>
<comment type="catalytic activity">
    <reaction evidence="6">
        <text>6-methylsalicylate + H(+) = 3-methylphenol + CO2</text>
        <dbReference type="Rhea" id="RHEA:23112"/>
        <dbReference type="ChEBI" id="CHEBI:15378"/>
        <dbReference type="ChEBI" id="CHEBI:16526"/>
        <dbReference type="ChEBI" id="CHEBI:17231"/>
        <dbReference type="ChEBI" id="CHEBI:36658"/>
        <dbReference type="EC" id="4.1.1.52"/>
    </reaction>
    <physiologicalReaction direction="left-to-right" evidence="6">
        <dbReference type="Rhea" id="RHEA:23113"/>
    </physiologicalReaction>
</comment>
<keyword evidence="10" id="KW-0378">Hydrolase</keyword>
<name>A0A6A6WX89_9PLEO</name>
<keyword evidence="2" id="KW-0479">Metal-binding</keyword>
<evidence type="ECO:0000256" key="2">
    <source>
        <dbReference type="ARBA" id="ARBA00022723"/>
    </source>
</evidence>
<dbReference type="GO" id="GO:0016787">
    <property type="term" value="F:hydrolase activity"/>
    <property type="evidence" value="ECO:0007669"/>
    <property type="project" value="UniProtKB-KW"/>
</dbReference>
<evidence type="ECO:0000313" key="11">
    <source>
        <dbReference type="Proteomes" id="UP000799757"/>
    </source>
</evidence>
<dbReference type="EC" id="4.1.1.52" evidence="7"/>
<dbReference type="InterPro" id="IPR032465">
    <property type="entry name" value="ACMSD"/>
</dbReference>
<evidence type="ECO:0000256" key="1">
    <source>
        <dbReference type="ARBA" id="ARBA00005871"/>
    </source>
</evidence>
<evidence type="ECO:0000256" key="8">
    <source>
        <dbReference type="RuleBase" id="RU366045"/>
    </source>
</evidence>
<sequence>MAPNAPNRIDVHHHFVPDFYREAVVTSGGDPSGWFIPDWTPELDEAVNKKFGITTTILSLTAPGACILKDSNASANLARKTNEYAAKLRDSNPKKYGFFAALPNILDKEIALKEIEYAFDVLKADGVTLFTRYGEDNHYLGHPDFKDIWAELNRRHAVILVHPTHPIDINQVSNLPQPVIRYPFETTTTALDMLHNKTVRNNPNCKIILSHAGGTLPYLIGRPASILTKNQEELDAFWDDARNFYYDTAVAGTENVFKIMETFAKPGHLLYGSDTPYANNDIINFHTSRQDGYKFQDPKMHDKINRENALELFPRLKE</sequence>
<comment type="similarity">
    <text evidence="1">Belongs to the metallo-dependent hydrolases superfamily. ACMSD family.</text>
</comment>
<evidence type="ECO:0000259" key="9">
    <source>
        <dbReference type="Pfam" id="PF04909"/>
    </source>
</evidence>